<feature type="domain" description="EGF-like" evidence="4">
    <location>
        <begin position="188"/>
        <end position="229"/>
    </location>
</feature>
<evidence type="ECO:0000259" key="4">
    <source>
        <dbReference type="PROSITE" id="PS50026"/>
    </source>
</evidence>
<dbReference type="Pfam" id="PF07974">
    <property type="entry name" value="EGF_2"/>
    <property type="match status" value="1"/>
</dbReference>
<dbReference type="PROSITE" id="PS01186">
    <property type="entry name" value="EGF_2"/>
    <property type="match status" value="1"/>
</dbReference>
<dbReference type="Gene3D" id="2.10.25.10">
    <property type="entry name" value="Laminin"/>
    <property type="match status" value="1"/>
</dbReference>
<comment type="caution">
    <text evidence="2">Lacks conserved residue(s) required for the propagation of feature annotation.</text>
</comment>
<accession>A0AA35T0W7</accession>
<organism evidence="5 6">
    <name type="scientific">Geodia barretti</name>
    <name type="common">Barrett's horny sponge</name>
    <dbReference type="NCBI Taxonomy" id="519541"/>
    <lineage>
        <taxon>Eukaryota</taxon>
        <taxon>Metazoa</taxon>
        <taxon>Porifera</taxon>
        <taxon>Demospongiae</taxon>
        <taxon>Heteroscleromorpha</taxon>
        <taxon>Tetractinellida</taxon>
        <taxon>Astrophorina</taxon>
        <taxon>Geodiidae</taxon>
        <taxon>Geodia</taxon>
    </lineage>
</organism>
<dbReference type="SUPFAM" id="SSF57196">
    <property type="entry name" value="EGF/Laminin"/>
    <property type="match status" value="2"/>
</dbReference>
<evidence type="ECO:0000256" key="2">
    <source>
        <dbReference type="PROSITE-ProRule" id="PRU00076"/>
    </source>
</evidence>
<dbReference type="SMART" id="SM00181">
    <property type="entry name" value="EGF"/>
    <property type="match status" value="2"/>
</dbReference>
<evidence type="ECO:0000256" key="3">
    <source>
        <dbReference type="SAM" id="SignalP"/>
    </source>
</evidence>
<feature type="disulfide bond" evidence="2">
    <location>
        <begin position="219"/>
        <end position="228"/>
    </location>
</feature>
<dbReference type="EMBL" id="CASHTH010003018">
    <property type="protein sequence ID" value="CAI8038947.1"/>
    <property type="molecule type" value="Genomic_DNA"/>
</dbReference>
<evidence type="ECO:0000256" key="1">
    <source>
        <dbReference type="ARBA" id="ARBA00023157"/>
    </source>
</evidence>
<dbReference type="PROSITE" id="PS00022">
    <property type="entry name" value="EGF_1"/>
    <property type="match status" value="2"/>
</dbReference>
<evidence type="ECO:0000313" key="5">
    <source>
        <dbReference type="EMBL" id="CAI8038947.1"/>
    </source>
</evidence>
<dbReference type="PROSITE" id="PS50026">
    <property type="entry name" value="EGF_3"/>
    <property type="match status" value="2"/>
</dbReference>
<keyword evidence="1 2" id="KW-1015">Disulfide bond</keyword>
<evidence type="ECO:0000313" key="6">
    <source>
        <dbReference type="Proteomes" id="UP001174909"/>
    </source>
</evidence>
<dbReference type="AlphaFoldDB" id="A0AA35T0W7"/>
<feature type="disulfide bond" evidence="2">
    <location>
        <begin position="177"/>
        <end position="186"/>
    </location>
</feature>
<protein>
    <recommendedName>
        <fullName evidence="4">EGF-like domain-containing protein</fullName>
    </recommendedName>
</protein>
<keyword evidence="2" id="KW-0245">EGF-like domain</keyword>
<dbReference type="PANTHER" id="PTHR46901:SF2">
    <property type="entry name" value="GH04942P"/>
    <property type="match status" value="1"/>
</dbReference>
<sequence>MGSYAATTLLFAAALLHLSSAHVRLTFPPARTPNYDFLDNVRTGGPCGVPDAGESDPVTTLVVGSSLNVSYHLAYPHRGGIRINILDSNGTIVHALLGLDSWRLEDDSTAFRQEVTLPDGFVCDRCVLQLMRQAAEWSATGGYIFWSCADISIQNSVQCDESYCSGHGTCSGFECNCERTYYGDFCQYKDECEDASDCSNNGECVDLMGTIFPRRQCFCNPGYFGDACSRVSSLSNATIDPNQYTVRNALHDRLTMYARIIEEENEIEIALLHNGTGYAALGWKPTGMSPFLYSTTLFPCCTSSVTGSVHWSKALPCMF</sequence>
<name>A0AA35T0W7_GEOBA</name>
<comment type="caution">
    <text evidence="5">The sequence shown here is derived from an EMBL/GenBank/DDBJ whole genome shotgun (WGS) entry which is preliminary data.</text>
</comment>
<dbReference type="InterPro" id="IPR000742">
    <property type="entry name" value="EGF"/>
</dbReference>
<keyword evidence="3" id="KW-0732">Signal</keyword>
<gene>
    <name evidence="5" type="ORF">GBAR_LOCUS21685</name>
</gene>
<feature type="signal peptide" evidence="3">
    <location>
        <begin position="1"/>
        <end position="21"/>
    </location>
</feature>
<feature type="chain" id="PRO_5041341065" description="EGF-like domain-containing protein" evidence="3">
    <location>
        <begin position="22"/>
        <end position="319"/>
    </location>
</feature>
<keyword evidence="6" id="KW-1185">Reference proteome</keyword>
<dbReference type="PANTHER" id="PTHR46901">
    <property type="entry name" value="GH04942P"/>
    <property type="match status" value="1"/>
</dbReference>
<feature type="domain" description="EGF-like" evidence="4">
    <location>
        <begin position="155"/>
        <end position="187"/>
    </location>
</feature>
<dbReference type="Gene3D" id="2.60.120.260">
    <property type="entry name" value="Galactose-binding domain-like"/>
    <property type="match status" value="1"/>
</dbReference>
<dbReference type="CDD" id="cd00054">
    <property type="entry name" value="EGF_CA"/>
    <property type="match status" value="1"/>
</dbReference>
<proteinExistence type="predicted"/>
<reference evidence="5" key="1">
    <citation type="submission" date="2023-03" db="EMBL/GenBank/DDBJ databases">
        <authorList>
            <person name="Steffen K."/>
            <person name="Cardenas P."/>
        </authorList>
    </citation>
    <scope>NUCLEOTIDE SEQUENCE</scope>
</reference>
<dbReference type="InterPro" id="IPR013111">
    <property type="entry name" value="EGF_extracell"/>
</dbReference>
<dbReference type="Proteomes" id="UP001174909">
    <property type="component" value="Unassembled WGS sequence"/>
</dbReference>